<keyword evidence="3" id="KW-1185">Reference proteome</keyword>
<proteinExistence type="predicted"/>
<dbReference type="InterPro" id="IPR043504">
    <property type="entry name" value="Peptidase_S1_PA_chymotrypsin"/>
</dbReference>
<dbReference type="Proteomes" id="UP001582793">
    <property type="component" value="Unassembled WGS sequence"/>
</dbReference>
<protein>
    <submittedName>
        <fullName evidence="2">Uncharacterized protein</fullName>
    </submittedName>
</protein>
<dbReference type="PROSITE" id="PS00135">
    <property type="entry name" value="TRYPSIN_SER"/>
    <property type="match status" value="1"/>
</dbReference>
<gene>
    <name evidence="2" type="ORF">AAFH96_11765</name>
</gene>
<feature type="chain" id="PRO_5046672392" evidence="1">
    <location>
        <begin position="27"/>
        <end position="425"/>
    </location>
</feature>
<dbReference type="Gene3D" id="2.40.10.10">
    <property type="entry name" value="Trypsin-like serine proteases"/>
    <property type="match status" value="2"/>
</dbReference>
<dbReference type="InterPro" id="IPR018114">
    <property type="entry name" value="TRYPSIN_HIS"/>
</dbReference>
<dbReference type="SUPFAM" id="SSF50494">
    <property type="entry name" value="Trypsin-like serine proteases"/>
    <property type="match status" value="1"/>
</dbReference>
<dbReference type="InterPro" id="IPR033116">
    <property type="entry name" value="TRYPSIN_SER"/>
</dbReference>
<name>A0ABV5CSL6_9ACTN</name>
<dbReference type="RefSeq" id="WP_375734138.1">
    <property type="nucleotide sequence ID" value="NZ_JBCGDC010000026.1"/>
</dbReference>
<evidence type="ECO:0000313" key="2">
    <source>
        <dbReference type="EMBL" id="MFB6393783.1"/>
    </source>
</evidence>
<keyword evidence="1" id="KW-0732">Signal</keyword>
<evidence type="ECO:0000256" key="1">
    <source>
        <dbReference type="SAM" id="SignalP"/>
    </source>
</evidence>
<evidence type="ECO:0000313" key="3">
    <source>
        <dbReference type="Proteomes" id="UP001582793"/>
    </source>
</evidence>
<feature type="signal peptide" evidence="1">
    <location>
        <begin position="1"/>
        <end position="26"/>
    </location>
</feature>
<sequence length="425" mass="43157">MRLKPARFMSAAVALLLVATPAVAHAKPQPSVTTQTTTQAAPAGFASWAEVYQLQTRLNAAAERILRAGDAGNPSIVADPLRRELLVHWKGAVPPAVLAEAATAGVPVRFRPARHTLRELTAEARRIVGDERVAEAAPDADGGGLTVTVTGTTLEAGQRDLLSTARVPVTVRTGARPQATGRQGDSPLFWGGAAYTIGSQRCSTGFTVKRAGQPLPSRLMLSAGHCTRPSGGTVVVPGLPNPAGSVEAGSTHDCRDTTLLHLPGGAAGVVYTGAWNSTAGAIVGLDTGVTAGSDFVGERVTTSGAETGMHENLSVEAVNVFARVNGARCADAVGPLIRARANAGCAAGPGDSGGPVFAGPSFQGRGIIVGGGSTDSAVDRATCPSAAPSGSPVLGFRTVLYAPLLRPAGDPMIGALQHYDVTLVP</sequence>
<dbReference type="EMBL" id="JBCGDC010000026">
    <property type="protein sequence ID" value="MFB6393783.1"/>
    <property type="molecule type" value="Genomic_DNA"/>
</dbReference>
<organism evidence="2 3">
    <name type="scientific">Polymorphospora lycopeni</name>
    <dbReference type="NCBI Taxonomy" id="3140240"/>
    <lineage>
        <taxon>Bacteria</taxon>
        <taxon>Bacillati</taxon>
        <taxon>Actinomycetota</taxon>
        <taxon>Actinomycetes</taxon>
        <taxon>Micromonosporales</taxon>
        <taxon>Micromonosporaceae</taxon>
        <taxon>Polymorphospora</taxon>
    </lineage>
</organism>
<accession>A0ABV5CSL6</accession>
<comment type="caution">
    <text evidence="2">The sequence shown here is derived from an EMBL/GenBank/DDBJ whole genome shotgun (WGS) entry which is preliminary data.</text>
</comment>
<dbReference type="InterPro" id="IPR009003">
    <property type="entry name" value="Peptidase_S1_PA"/>
</dbReference>
<dbReference type="PROSITE" id="PS00134">
    <property type="entry name" value="TRYPSIN_HIS"/>
    <property type="match status" value="1"/>
</dbReference>
<reference evidence="2 3" key="1">
    <citation type="submission" date="2024-04" db="EMBL/GenBank/DDBJ databases">
        <title>Polymorphospora sp. isolated from Baiyangdian Lake in Xiong'an New Area.</title>
        <authorList>
            <person name="Zhang X."/>
            <person name="Liu J."/>
        </authorList>
    </citation>
    <scope>NUCLEOTIDE SEQUENCE [LARGE SCALE GENOMIC DNA]</scope>
    <source>
        <strain evidence="2 3">2-325</strain>
    </source>
</reference>